<dbReference type="AlphaFoldDB" id="A0A2N6QRY2"/>
<dbReference type="OrthoDB" id="9790710at2"/>
<protein>
    <submittedName>
        <fullName evidence="1">Uncharacterized protein</fullName>
    </submittedName>
</protein>
<sequence length="278" mass="32695">MRVELYMSKKAAGSPNDQAHLSMIQQYLKRYDEIELFHEFPDIVHVFGAWDASVHKKLEQCHRLLIPTVFSSLGQLAPWHFPKHPTPAQVLHTSAQKKATQQASALIVWGELEKQEMEKRKWNKQIHVIPNAVTTFMISPEEMAHETMKVYHEILEAHDRLTHQRIREKLNIFPNDDSPEKEVCHALLYLRYQYHRRNIKKQSLQELNDTLNCLEYDEDLLNDMLEQLNEAQFAARIMQILSEDYKLTEGFMPLSPLDDKHTKRLRETVNTTESNTIK</sequence>
<accession>A0A2N6QRY2</accession>
<dbReference type="RefSeq" id="WP_102697013.1">
    <property type="nucleotide sequence ID" value="NZ_PNGJ01000003.1"/>
</dbReference>
<dbReference type="Gene3D" id="3.40.50.2000">
    <property type="entry name" value="Glycogen Phosphorylase B"/>
    <property type="match status" value="1"/>
</dbReference>
<reference evidence="1 2" key="1">
    <citation type="submission" date="2017-09" db="EMBL/GenBank/DDBJ databases">
        <title>Bacterial strain isolated from the female urinary microbiota.</title>
        <authorList>
            <person name="Thomas-White K."/>
            <person name="Kumar N."/>
            <person name="Forster S."/>
            <person name="Putonti C."/>
            <person name="Lawley T."/>
            <person name="Wolfe A.J."/>
        </authorList>
    </citation>
    <scope>NUCLEOTIDE SEQUENCE [LARGE SCALE GENOMIC DNA]</scope>
    <source>
        <strain evidence="1 2">UMB0536</strain>
    </source>
</reference>
<evidence type="ECO:0000313" key="2">
    <source>
        <dbReference type="Proteomes" id="UP000235564"/>
    </source>
</evidence>
<dbReference type="EMBL" id="PNGJ01000003">
    <property type="protein sequence ID" value="PMC24615.1"/>
    <property type="molecule type" value="Genomic_DNA"/>
</dbReference>
<gene>
    <name evidence="1" type="ORF">CJ231_05005</name>
</gene>
<dbReference type="SUPFAM" id="SSF53756">
    <property type="entry name" value="UDP-Glycosyltransferase/glycogen phosphorylase"/>
    <property type="match status" value="1"/>
</dbReference>
<proteinExistence type="predicted"/>
<organism evidence="1 2">
    <name type="scientific">Hoylesella buccalis</name>
    <dbReference type="NCBI Taxonomy" id="28127"/>
    <lineage>
        <taxon>Bacteria</taxon>
        <taxon>Pseudomonadati</taxon>
        <taxon>Bacteroidota</taxon>
        <taxon>Bacteroidia</taxon>
        <taxon>Bacteroidales</taxon>
        <taxon>Prevotellaceae</taxon>
        <taxon>Hoylesella</taxon>
    </lineage>
</organism>
<evidence type="ECO:0000313" key="1">
    <source>
        <dbReference type="EMBL" id="PMC24615.1"/>
    </source>
</evidence>
<name>A0A2N6QRY2_9BACT</name>
<dbReference type="Proteomes" id="UP000235564">
    <property type="component" value="Unassembled WGS sequence"/>
</dbReference>
<comment type="caution">
    <text evidence="1">The sequence shown here is derived from an EMBL/GenBank/DDBJ whole genome shotgun (WGS) entry which is preliminary data.</text>
</comment>